<organism evidence="7 8">
    <name type="scientific">Streptomyces macrolidinus</name>
    <dbReference type="NCBI Taxonomy" id="2952607"/>
    <lineage>
        <taxon>Bacteria</taxon>
        <taxon>Bacillati</taxon>
        <taxon>Actinomycetota</taxon>
        <taxon>Actinomycetes</taxon>
        <taxon>Kitasatosporales</taxon>
        <taxon>Streptomycetaceae</taxon>
        <taxon>Streptomyces</taxon>
    </lineage>
</organism>
<feature type="transmembrane region" description="Helical" evidence="5">
    <location>
        <begin position="120"/>
        <end position="142"/>
    </location>
</feature>
<protein>
    <submittedName>
        <fullName evidence="7">RDD family protein</fullName>
    </submittedName>
</protein>
<evidence type="ECO:0000256" key="5">
    <source>
        <dbReference type="SAM" id="Phobius"/>
    </source>
</evidence>
<keyword evidence="4 5" id="KW-0472">Membrane</keyword>
<evidence type="ECO:0000313" key="7">
    <source>
        <dbReference type="EMBL" id="MCN9239872.1"/>
    </source>
</evidence>
<gene>
    <name evidence="7" type="ORF">NGF19_03560</name>
</gene>
<dbReference type="Proteomes" id="UP001523219">
    <property type="component" value="Unassembled WGS sequence"/>
</dbReference>
<evidence type="ECO:0000256" key="1">
    <source>
        <dbReference type="ARBA" id="ARBA00004141"/>
    </source>
</evidence>
<feature type="transmembrane region" description="Helical" evidence="5">
    <location>
        <begin position="79"/>
        <end position="99"/>
    </location>
</feature>
<keyword evidence="8" id="KW-1185">Reference proteome</keyword>
<name>A0ABT0Z7X5_9ACTN</name>
<sequence>MQKTRRILAWCIDFALVVAAASALAVLTFHRISGLFTDVPELATRSGLDLLTSRGDVVNTSESVGLFLWNKALGYVEQGFVLLALATFLYQWGSLALAGRTLGKALTGFKVTPSSVGRTALRAAVTTIADVAVYALACVLLVEGEFLLSVLVWALAVVVFFLNTLPVLARSRRSLADRVAGTTVESLRLRRTAAVPPPYTPQPPYPAA</sequence>
<reference evidence="7 8" key="1">
    <citation type="submission" date="2022-05" db="EMBL/GenBank/DDBJ databases">
        <title>Streptomyces sp. nov. RY43-2 isolated from soil of a peat swamp forest.</title>
        <authorList>
            <person name="Kanchanasin P."/>
            <person name="Tanasupawat S."/>
            <person name="Phongsopitanun W."/>
        </authorList>
    </citation>
    <scope>NUCLEOTIDE SEQUENCE [LARGE SCALE GENOMIC DNA]</scope>
    <source>
        <strain evidence="7 8">RY43-2</strain>
    </source>
</reference>
<keyword evidence="3 5" id="KW-1133">Transmembrane helix</keyword>
<dbReference type="InterPro" id="IPR010432">
    <property type="entry name" value="RDD"/>
</dbReference>
<evidence type="ECO:0000259" key="6">
    <source>
        <dbReference type="Pfam" id="PF06271"/>
    </source>
</evidence>
<proteinExistence type="predicted"/>
<feature type="transmembrane region" description="Helical" evidence="5">
    <location>
        <begin position="7"/>
        <end position="29"/>
    </location>
</feature>
<evidence type="ECO:0000256" key="2">
    <source>
        <dbReference type="ARBA" id="ARBA00022692"/>
    </source>
</evidence>
<evidence type="ECO:0000313" key="8">
    <source>
        <dbReference type="Proteomes" id="UP001523219"/>
    </source>
</evidence>
<comment type="caution">
    <text evidence="7">The sequence shown here is derived from an EMBL/GenBank/DDBJ whole genome shotgun (WGS) entry which is preliminary data.</text>
</comment>
<comment type="subcellular location">
    <subcellularLocation>
        <location evidence="1">Membrane</location>
        <topology evidence="1">Multi-pass membrane protein</topology>
    </subcellularLocation>
</comment>
<dbReference type="RefSeq" id="WP_252422074.1">
    <property type="nucleotide sequence ID" value="NZ_JAMWMR010000002.1"/>
</dbReference>
<evidence type="ECO:0000256" key="4">
    <source>
        <dbReference type="ARBA" id="ARBA00023136"/>
    </source>
</evidence>
<accession>A0ABT0Z7X5</accession>
<feature type="transmembrane region" description="Helical" evidence="5">
    <location>
        <begin position="148"/>
        <end position="168"/>
    </location>
</feature>
<keyword evidence="2 5" id="KW-0812">Transmembrane</keyword>
<evidence type="ECO:0000256" key="3">
    <source>
        <dbReference type="ARBA" id="ARBA00022989"/>
    </source>
</evidence>
<dbReference type="Pfam" id="PF06271">
    <property type="entry name" value="RDD"/>
    <property type="match status" value="1"/>
</dbReference>
<feature type="domain" description="RDD" evidence="6">
    <location>
        <begin position="4"/>
        <end position="181"/>
    </location>
</feature>
<dbReference type="EMBL" id="JAMWMR010000002">
    <property type="protein sequence ID" value="MCN9239872.1"/>
    <property type="molecule type" value="Genomic_DNA"/>
</dbReference>